<sequence>MSKKKTHSSKPASEIKSVRKYTKFKSLEFWRRNDRGNFVTDIAKLKKFLELNGFRIIHYSGKWLAVKFENNIAKVYSPQEVFNYVLKYIEEQKNDNLTSCFIKEGETLLMIKKAILGSLPEIEATRYKDSKNSAIVFFKNVFVVVDKDNSKSYSYSSLSKIIPNQYILEGQIIKQDFKHRKDFKESQFYEFLKLSTNEKKHFKNVITSIGYMLHRHKNPGLAKVVILSDISSQATNTANGRSGKGIIIKGMEQLLNVVEQNGKNLDLARDKFVYQSIDIETVLFVLQDVQQNFSFEDLFAVITDKMTIERKHQLKEILNFEDSPKIAVTTNYTLSDTGGSFSDRKHLVLLNNHFSSTNKPEKHFGNLFFLEWNDKEYQRFYSFMIYCLQQYFKKGLVEYNSPELSVQKLENETNKTFVELMESDYKELGTYYLLKDIANELREEINNPDDRVRSRVVSGWIQIWANFKGYEVDTRVSAGVAKVAFKKLKN</sequence>
<organism evidence="1 2">
    <name type="scientific">Mesonia profundi</name>
    <dbReference type="NCBI Taxonomy" id="3070998"/>
    <lineage>
        <taxon>Bacteria</taxon>
        <taxon>Pseudomonadati</taxon>
        <taxon>Bacteroidota</taxon>
        <taxon>Flavobacteriia</taxon>
        <taxon>Flavobacteriales</taxon>
        <taxon>Flavobacteriaceae</taxon>
        <taxon>Mesonia</taxon>
    </lineage>
</organism>
<dbReference type="EMBL" id="JAVHUL010000011">
    <property type="protein sequence ID" value="MDQ7917131.1"/>
    <property type="molecule type" value="Genomic_DNA"/>
</dbReference>
<protein>
    <submittedName>
        <fullName evidence="1">Uncharacterized protein</fullName>
    </submittedName>
</protein>
<gene>
    <name evidence="1" type="ORF">RBU60_06050</name>
</gene>
<dbReference type="RefSeq" id="WP_308863833.1">
    <property type="nucleotide sequence ID" value="NZ_JAVHUL010000011.1"/>
</dbReference>
<proteinExistence type="predicted"/>
<accession>A0ABU1A0C0</accession>
<name>A0ABU1A0C0_9FLAO</name>
<keyword evidence="2" id="KW-1185">Reference proteome</keyword>
<comment type="caution">
    <text evidence="1">The sequence shown here is derived from an EMBL/GenBank/DDBJ whole genome shotgun (WGS) entry which is preliminary data.</text>
</comment>
<evidence type="ECO:0000313" key="2">
    <source>
        <dbReference type="Proteomes" id="UP001230915"/>
    </source>
</evidence>
<dbReference type="Proteomes" id="UP001230915">
    <property type="component" value="Unassembled WGS sequence"/>
</dbReference>
<reference evidence="1 2" key="1">
    <citation type="submission" date="2023-08" db="EMBL/GenBank/DDBJ databases">
        <title>Mesonia sp. MT50, isolated from deep-sea sediment of the Mariana Trench.</title>
        <authorList>
            <person name="Fu H."/>
        </authorList>
    </citation>
    <scope>NUCLEOTIDE SEQUENCE [LARGE SCALE GENOMIC DNA]</scope>
    <source>
        <strain evidence="1 2">MT50</strain>
    </source>
</reference>
<evidence type="ECO:0000313" key="1">
    <source>
        <dbReference type="EMBL" id="MDQ7917131.1"/>
    </source>
</evidence>